<dbReference type="STRING" id="33960.TY91_07210"/>
<dbReference type="RefSeq" id="WP_056996152.1">
    <property type="nucleotide sequence ID" value="NZ_AYYR01000013.1"/>
</dbReference>
<evidence type="ECO:0000313" key="3">
    <source>
        <dbReference type="Proteomes" id="UP000051845"/>
    </source>
</evidence>
<gene>
    <name evidence="2" type="ORF">FC82_GL000410</name>
</gene>
<protein>
    <recommendedName>
        <fullName evidence="1">Helicase Helix-turn-helix domain-containing protein</fullName>
    </recommendedName>
</protein>
<dbReference type="Pfam" id="PF14493">
    <property type="entry name" value="HTH_40"/>
    <property type="match status" value="1"/>
</dbReference>
<dbReference type="EMBL" id="AYYR01000013">
    <property type="protein sequence ID" value="KRM77168.1"/>
    <property type="molecule type" value="Genomic_DNA"/>
</dbReference>
<evidence type="ECO:0000259" key="1">
    <source>
        <dbReference type="Pfam" id="PF14493"/>
    </source>
</evidence>
<dbReference type="Proteomes" id="UP000051845">
    <property type="component" value="Unassembled WGS sequence"/>
</dbReference>
<accession>A0A0R2BEA4</accession>
<evidence type="ECO:0000313" key="2">
    <source>
        <dbReference type="EMBL" id="KRM77168.1"/>
    </source>
</evidence>
<organism evidence="2 3">
    <name type="scientific">Secundilactobacillus collinoides DSM 20515 = JCM 1123</name>
    <dbReference type="NCBI Taxonomy" id="1423733"/>
    <lineage>
        <taxon>Bacteria</taxon>
        <taxon>Bacillati</taxon>
        <taxon>Bacillota</taxon>
        <taxon>Bacilli</taxon>
        <taxon>Lactobacillales</taxon>
        <taxon>Lactobacillaceae</taxon>
        <taxon>Secundilactobacillus</taxon>
    </lineage>
</organism>
<dbReference type="AlphaFoldDB" id="A0A0R2BEA4"/>
<dbReference type="PATRIC" id="fig|1423733.4.peg.432"/>
<comment type="caution">
    <text evidence="2">The sequence shown here is derived from an EMBL/GenBank/DDBJ whole genome shotgun (WGS) entry which is preliminary data.</text>
</comment>
<sequence>MNETQLIQLLSPTSPRRIRVIENLLVGKRSVSTLYWGMRYGLLDWLGYQKHLTRQEMETAVNDAAAKGLVTVTDLQASLTPSGITLRQANLSRQYQPKALGIRLTVDIPHFWQRLLLAVQVVSEYSYHNRQYYPLRADYRDKQAIKRWFSANKSDVTTRLPDALITFFKTQPEPAADLFSHLLTGHNTPGYTLSQLAAQTELSATTGQLMQTDALCQLAEQVLEDDQHVLRLLMHDLQQSPVSDSAMATLTAFQRGQSFDQISHQRKLKPSTVREHLLEAAIFLPVSALPYDRLLPADLQRTFQTRLTGAIDDWQYDTVSDLDIEFWQFRLYAILRSKQV</sequence>
<proteinExistence type="predicted"/>
<feature type="domain" description="Helicase Helix-turn-helix" evidence="1">
    <location>
        <begin position="245"/>
        <end position="306"/>
    </location>
</feature>
<name>A0A0R2BEA4_SECCO</name>
<dbReference type="InterPro" id="IPR029491">
    <property type="entry name" value="Helicase_HTH"/>
</dbReference>
<reference evidence="2 3" key="1">
    <citation type="journal article" date="2015" name="Genome Announc.">
        <title>Expanding the biotechnology potential of lactobacilli through comparative genomics of 213 strains and associated genera.</title>
        <authorList>
            <person name="Sun Z."/>
            <person name="Harris H.M."/>
            <person name="McCann A."/>
            <person name="Guo C."/>
            <person name="Argimon S."/>
            <person name="Zhang W."/>
            <person name="Yang X."/>
            <person name="Jeffery I.B."/>
            <person name="Cooney J.C."/>
            <person name="Kagawa T.F."/>
            <person name="Liu W."/>
            <person name="Song Y."/>
            <person name="Salvetti E."/>
            <person name="Wrobel A."/>
            <person name="Rasinkangas P."/>
            <person name="Parkhill J."/>
            <person name="Rea M.C."/>
            <person name="O'Sullivan O."/>
            <person name="Ritari J."/>
            <person name="Douillard F.P."/>
            <person name="Paul Ross R."/>
            <person name="Yang R."/>
            <person name="Briner A.E."/>
            <person name="Felis G.E."/>
            <person name="de Vos W.M."/>
            <person name="Barrangou R."/>
            <person name="Klaenhammer T.R."/>
            <person name="Caufield P.W."/>
            <person name="Cui Y."/>
            <person name="Zhang H."/>
            <person name="O'Toole P.W."/>
        </authorList>
    </citation>
    <scope>NUCLEOTIDE SEQUENCE [LARGE SCALE GENOMIC DNA]</scope>
    <source>
        <strain evidence="2 3">DSM 20515</strain>
    </source>
</reference>